<name>A0A2D0J2F5_XENBU</name>
<evidence type="ECO:0000313" key="1">
    <source>
        <dbReference type="EMBL" id="PHM28526.1"/>
    </source>
</evidence>
<dbReference type="RefSeq" id="WP_099135488.1">
    <property type="nucleotide sequence ID" value="NZ_CAWNNJ010000119.1"/>
</dbReference>
<gene>
    <name evidence="1" type="ORF">Xbud_01537</name>
</gene>
<comment type="caution">
    <text evidence="1">The sequence shown here is derived from an EMBL/GenBank/DDBJ whole genome shotgun (WGS) entry which is preliminary data.</text>
</comment>
<dbReference type="InterPro" id="IPR025449">
    <property type="entry name" value="JetB"/>
</dbReference>
<dbReference type="Pfam" id="PF13835">
    <property type="entry name" value="DUF4194"/>
    <property type="match status" value="1"/>
</dbReference>
<organism evidence="1 2">
    <name type="scientific">Xenorhabdus budapestensis</name>
    <dbReference type="NCBI Taxonomy" id="290110"/>
    <lineage>
        <taxon>Bacteria</taxon>
        <taxon>Pseudomonadati</taxon>
        <taxon>Pseudomonadota</taxon>
        <taxon>Gammaproteobacteria</taxon>
        <taxon>Enterobacterales</taxon>
        <taxon>Morganellaceae</taxon>
        <taxon>Xenorhabdus</taxon>
    </lineage>
</organism>
<protein>
    <recommendedName>
        <fullName evidence="3">DUF4194 domain-containing protein</fullName>
    </recommendedName>
</protein>
<dbReference type="Proteomes" id="UP000225833">
    <property type="component" value="Unassembled WGS sequence"/>
</dbReference>
<reference evidence="1 2" key="1">
    <citation type="journal article" date="2017" name="Nat. Microbiol.">
        <title>Natural product diversity associated with the nematode symbionts Photorhabdus and Xenorhabdus.</title>
        <authorList>
            <person name="Tobias N.J."/>
            <person name="Wolff H."/>
            <person name="Djahanschiri B."/>
            <person name="Grundmann F."/>
            <person name="Kronenwerth M."/>
            <person name="Shi Y.M."/>
            <person name="Simonyi S."/>
            <person name="Grun P."/>
            <person name="Shapiro-Ilan D."/>
            <person name="Pidot S.J."/>
            <person name="Stinear T.P."/>
            <person name="Ebersberger I."/>
            <person name="Bode H.B."/>
        </authorList>
    </citation>
    <scope>NUCLEOTIDE SEQUENCE [LARGE SCALE GENOMIC DNA]</scope>
    <source>
        <strain evidence="1 2">DSM 16342</strain>
    </source>
</reference>
<dbReference type="AlphaFoldDB" id="A0A2D0J2F5"/>
<dbReference type="OrthoDB" id="8611811at2"/>
<evidence type="ECO:0008006" key="3">
    <source>
        <dbReference type="Google" id="ProtNLM"/>
    </source>
</evidence>
<proteinExistence type="predicted"/>
<sequence>MNRYKKETSFFDQLIKNHTQSERSSNTPNTELNADFSFGEVLPDDHILREDNRHSDLLNDTANDKGMPVEARQVLVTLLRHGVILSSQKIKLFASLCRYQNNIRKYLSEIYLKLVLDERVGVAFIANINDEEDKKSLGMDDDEETLSIISRRTLSLYDTLLLLILRKHFQDRESSGEQKIIIDIERIESNLTPFLPLTNSTKSDCKKLNGALTKMVNKKILSSVRGSDDRFEITPIIRYVVNAEFLEKMLADYLNMVNEKGIAPGKKSSDINIDGETGDDYVD</sequence>
<evidence type="ECO:0000313" key="2">
    <source>
        <dbReference type="Proteomes" id="UP000225833"/>
    </source>
</evidence>
<accession>A0A2D0J2F5</accession>
<dbReference type="EMBL" id="NIBS01000005">
    <property type="protein sequence ID" value="PHM28526.1"/>
    <property type="molecule type" value="Genomic_DNA"/>
</dbReference>